<sequence length="50" mass="5906">MSEEYRFASQRPYSDLGANHLLIFYRVISVTRWTTKKRVESSNPDSFHAL</sequence>
<name>A0A934S6B2_9BACT</name>
<evidence type="ECO:0000313" key="2">
    <source>
        <dbReference type="Proteomes" id="UP000603141"/>
    </source>
</evidence>
<reference evidence="1" key="1">
    <citation type="submission" date="2021-01" db="EMBL/GenBank/DDBJ databases">
        <title>Modified the classification status of verrucomicrobia.</title>
        <authorList>
            <person name="Feng X."/>
        </authorList>
    </citation>
    <scope>NUCLEOTIDE SEQUENCE</scope>
    <source>
        <strain evidence="1">KCTC 22041</strain>
    </source>
</reference>
<accession>A0A934S6B2</accession>
<dbReference type="RefSeq" id="WP_200268823.1">
    <property type="nucleotide sequence ID" value="NZ_JAENIJ010000007.1"/>
</dbReference>
<proteinExistence type="predicted"/>
<dbReference type="AlphaFoldDB" id="A0A934S6B2"/>
<gene>
    <name evidence="1" type="ORF">JIN85_06515</name>
</gene>
<keyword evidence="2" id="KW-1185">Reference proteome</keyword>
<protein>
    <submittedName>
        <fullName evidence="1">Uncharacterized protein</fullName>
    </submittedName>
</protein>
<comment type="caution">
    <text evidence="1">The sequence shown here is derived from an EMBL/GenBank/DDBJ whole genome shotgun (WGS) entry which is preliminary data.</text>
</comment>
<dbReference type="EMBL" id="JAENIJ010000007">
    <property type="protein sequence ID" value="MBK1882060.1"/>
    <property type="molecule type" value="Genomic_DNA"/>
</dbReference>
<evidence type="ECO:0000313" key="1">
    <source>
        <dbReference type="EMBL" id="MBK1882060.1"/>
    </source>
</evidence>
<dbReference type="Proteomes" id="UP000603141">
    <property type="component" value="Unassembled WGS sequence"/>
</dbReference>
<organism evidence="1 2">
    <name type="scientific">Luteolibacter pohnpeiensis</name>
    <dbReference type="NCBI Taxonomy" id="454153"/>
    <lineage>
        <taxon>Bacteria</taxon>
        <taxon>Pseudomonadati</taxon>
        <taxon>Verrucomicrobiota</taxon>
        <taxon>Verrucomicrobiia</taxon>
        <taxon>Verrucomicrobiales</taxon>
        <taxon>Verrucomicrobiaceae</taxon>
        <taxon>Luteolibacter</taxon>
    </lineage>
</organism>